<protein>
    <submittedName>
        <fullName evidence="5">Pyridoxamine 5'-phosphate oxidase</fullName>
        <ecNumber evidence="5">1.4.3.5</ecNumber>
    </submittedName>
</protein>
<keyword evidence="2" id="KW-0285">Flavoprotein</keyword>
<dbReference type="InterPro" id="IPR024624">
    <property type="entry name" value="Pyridox_Oxase_Alr4036_FMN-bd"/>
</dbReference>
<sequence length="191" mass="20898">MNDADLPTWSHDLAQLFNASWAVLLPQSVSSRVDARLATLATLGDDGAPQARGVVLRAADPARCTVDVFTDAATQKCDEIMADPRAALTLWREDVLLQIRLRGTIDIIEGALAQEAWAGLSDRALPDYGVSPKPGTPITDADAYTRSADAARFAILRLTVETMDVVSLNRPTHTRAFYTRHDDWRGAWRAP</sequence>
<evidence type="ECO:0000256" key="2">
    <source>
        <dbReference type="ARBA" id="ARBA00022630"/>
    </source>
</evidence>
<keyword evidence="3" id="KW-0288">FMN</keyword>
<evidence type="ECO:0000313" key="5">
    <source>
        <dbReference type="EMBL" id="ALI54727.1"/>
    </source>
</evidence>
<evidence type="ECO:0000256" key="4">
    <source>
        <dbReference type="ARBA" id="ARBA00023002"/>
    </source>
</evidence>
<dbReference type="PANTHER" id="PTHR10851:SF3">
    <property type="entry name" value="PYRIDOXINE_PYRIDOXAMINE 5'-PHOSPHATE OXIDASE 2"/>
    <property type="match status" value="1"/>
</dbReference>
<dbReference type="Proteomes" id="UP000064920">
    <property type="component" value="Chromosome"/>
</dbReference>
<evidence type="ECO:0000256" key="3">
    <source>
        <dbReference type="ARBA" id="ARBA00022643"/>
    </source>
</evidence>
<dbReference type="GO" id="GO:0010181">
    <property type="term" value="F:FMN binding"/>
    <property type="evidence" value="ECO:0007669"/>
    <property type="project" value="InterPro"/>
</dbReference>
<gene>
    <name evidence="5" type="ORF">IMCC12053_779</name>
</gene>
<dbReference type="AlphaFoldDB" id="A0A0P0A8G4"/>
<dbReference type="SUPFAM" id="SSF50475">
    <property type="entry name" value="FMN-binding split barrel"/>
    <property type="match status" value="1"/>
</dbReference>
<keyword evidence="6" id="KW-1185">Reference proteome</keyword>
<dbReference type="PANTHER" id="PTHR10851">
    <property type="entry name" value="PYRIDOXINE-5-PHOSPHATE OXIDASE"/>
    <property type="match status" value="1"/>
</dbReference>
<reference evidence="5 6" key="1">
    <citation type="submission" date="2015-05" db="EMBL/GenBank/DDBJ databases">
        <authorList>
            <person name="Wang D.B."/>
            <person name="Wang M."/>
        </authorList>
    </citation>
    <scope>NUCLEOTIDE SEQUENCE [LARGE SCALE GENOMIC DNA]</scope>
    <source>
        <strain evidence="5 6">IMCC 12053</strain>
    </source>
</reference>
<dbReference type="KEGG" id="cmar:IMCC12053_779"/>
<evidence type="ECO:0000313" key="6">
    <source>
        <dbReference type="Proteomes" id="UP000064920"/>
    </source>
</evidence>
<comment type="cofactor">
    <cofactor evidence="1">
        <name>FMN</name>
        <dbReference type="ChEBI" id="CHEBI:58210"/>
    </cofactor>
</comment>
<dbReference type="STRING" id="1397108.IMCC12053_779"/>
<name>A0A0P0A8G4_9RHOB</name>
<dbReference type="Gene3D" id="2.30.110.10">
    <property type="entry name" value="Electron Transport, Fmn-binding Protein, Chain A"/>
    <property type="match status" value="1"/>
</dbReference>
<dbReference type="GO" id="GO:0004733">
    <property type="term" value="F:pyridoxamine phosphate oxidase activity"/>
    <property type="evidence" value="ECO:0007669"/>
    <property type="project" value="UniProtKB-EC"/>
</dbReference>
<dbReference type="InterPro" id="IPR012349">
    <property type="entry name" value="Split_barrel_FMN-bd"/>
</dbReference>
<dbReference type="InterPro" id="IPR000659">
    <property type="entry name" value="Pyridox_Oxase"/>
</dbReference>
<dbReference type="EMBL" id="CP012023">
    <property type="protein sequence ID" value="ALI54727.1"/>
    <property type="molecule type" value="Genomic_DNA"/>
</dbReference>
<dbReference type="RefSeq" id="WP_062215892.1">
    <property type="nucleotide sequence ID" value="NZ_CP012023.1"/>
</dbReference>
<proteinExistence type="predicted"/>
<dbReference type="EC" id="1.4.3.5" evidence="5"/>
<dbReference type="PATRIC" id="fig|1397108.4.peg.807"/>
<evidence type="ECO:0000256" key="1">
    <source>
        <dbReference type="ARBA" id="ARBA00001917"/>
    </source>
</evidence>
<keyword evidence="4 5" id="KW-0560">Oxidoreductase</keyword>
<accession>A0A0P0A8G4</accession>
<organism evidence="5 6">
    <name type="scientific">Celeribacter marinus</name>
    <dbReference type="NCBI Taxonomy" id="1397108"/>
    <lineage>
        <taxon>Bacteria</taxon>
        <taxon>Pseudomonadati</taxon>
        <taxon>Pseudomonadota</taxon>
        <taxon>Alphaproteobacteria</taxon>
        <taxon>Rhodobacterales</taxon>
        <taxon>Roseobacteraceae</taxon>
        <taxon>Celeribacter</taxon>
    </lineage>
</organism>
<dbReference type="Pfam" id="PF12766">
    <property type="entry name" value="Pyridox_oxase_2"/>
    <property type="match status" value="1"/>
</dbReference>
<dbReference type="GO" id="GO:0008615">
    <property type="term" value="P:pyridoxine biosynthetic process"/>
    <property type="evidence" value="ECO:0007669"/>
    <property type="project" value="InterPro"/>
</dbReference>